<dbReference type="AlphaFoldDB" id="A0A285NM45"/>
<dbReference type="InterPro" id="IPR011765">
    <property type="entry name" value="Pept_M16_N"/>
</dbReference>
<dbReference type="PANTHER" id="PTHR11851:SF224">
    <property type="entry name" value="PROCESSING PROTEASE"/>
    <property type="match status" value="1"/>
</dbReference>
<evidence type="ECO:0000313" key="3">
    <source>
        <dbReference type="EMBL" id="SNZ10298.1"/>
    </source>
</evidence>
<feature type="domain" description="Peptidase M16 C-terminal" evidence="2">
    <location>
        <begin position="197"/>
        <end position="370"/>
    </location>
</feature>
<dbReference type="EMBL" id="OBEI01000010">
    <property type="protein sequence ID" value="SNZ10298.1"/>
    <property type="molecule type" value="Genomic_DNA"/>
</dbReference>
<gene>
    <name evidence="3" type="ORF">SAMN06265182_1809</name>
</gene>
<name>A0A285NM45_9AQUI</name>
<sequence>MNKYYFKIYTFQGILGIFFVFSIFILPSFGGDAVIKNVLPNKVTILFKQTEGEGIIAGSIFIKGGSVEDPAGKKGLTNLTLSLLLKGSKNFSAFEINKVFEDSGGYISTSVGEEYSTIEFALRTEDFEKGMEVIKDMIFNPLFPEEKLQMEKKNVIAQIRAKKEEGFSYAFDELRKEIYKGTPYEYSPLGVEKDVSSITVKDLKKRWSELLIGGRFVVSFVGDMQYSEVESKIKDVFSRIKDAPYTFPVYSYDIFRRKCKTVKREGAQSTILVAYDAPNATDKGYFSMKVLNGILGSGFTSRLFQELREKRGLAYAVGSFFPTRINMGRLIAYIGTAPEKTEDSLKGIVQVVKSIEKGVKEEEIKIAKEKIIGHFLLEHQTRAKQAWYLGWFETIGLGYQMDKEYPEKINKVNKRDILDVWKDYIPKGYRCVVVKP</sequence>
<feature type="domain" description="Peptidase M16 N-terminal" evidence="1">
    <location>
        <begin position="57"/>
        <end position="187"/>
    </location>
</feature>
<dbReference type="PANTHER" id="PTHR11851">
    <property type="entry name" value="METALLOPROTEASE"/>
    <property type="match status" value="1"/>
</dbReference>
<organism evidence="3 4">
    <name type="scientific">Persephonella hydrogeniphila</name>
    <dbReference type="NCBI Taxonomy" id="198703"/>
    <lineage>
        <taxon>Bacteria</taxon>
        <taxon>Pseudomonadati</taxon>
        <taxon>Aquificota</taxon>
        <taxon>Aquificia</taxon>
        <taxon>Aquificales</taxon>
        <taxon>Hydrogenothermaceae</taxon>
        <taxon>Persephonella</taxon>
    </lineage>
</organism>
<dbReference type="GO" id="GO:0046872">
    <property type="term" value="F:metal ion binding"/>
    <property type="evidence" value="ECO:0007669"/>
    <property type="project" value="InterPro"/>
</dbReference>
<dbReference type="Pfam" id="PF05193">
    <property type="entry name" value="Peptidase_M16_C"/>
    <property type="match status" value="1"/>
</dbReference>
<dbReference type="InterPro" id="IPR007863">
    <property type="entry name" value="Peptidase_M16_C"/>
</dbReference>
<dbReference type="Proteomes" id="UP000219036">
    <property type="component" value="Unassembled WGS sequence"/>
</dbReference>
<keyword evidence="4" id="KW-1185">Reference proteome</keyword>
<dbReference type="InterPro" id="IPR050361">
    <property type="entry name" value="MPP/UQCRC_Complex"/>
</dbReference>
<accession>A0A285NM45</accession>
<protein>
    <submittedName>
        <fullName evidence="3">Predicted Zn-dependent peptidase</fullName>
    </submittedName>
</protein>
<evidence type="ECO:0000313" key="4">
    <source>
        <dbReference type="Proteomes" id="UP000219036"/>
    </source>
</evidence>
<evidence type="ECO:0000259" key="2">
    <source>
        <dbReference type="Pfam" id="PF05193"/>
    </source>
</evidence>
<dbReference type="SUPFAM" id="SSF63411">
    <property type="entry name" value="LuxS/MPP-like metallohydrolase"/>
    <property type="match status" value="2"/>
</dbReference>
<reference evidence="4" key="1">
    <citation type="submission" date="2017-09" db="EMBL/GenBank/DDBJ databases">
        <authorList>
            <person name="Varghese N."/>
            <person name="Submissions S."/>
        </authorList>
    </citation>
    <scope>NUCLEOTIDE SEQUENCE [LARGE SCALE GENOMIC DNA]</scope>
    <source>
        <strain evidence="4">DSM 15103</strain>
    </source>
</reference>
<evidence type="ECO:0000259" key="1">
    <source>
        <dbReference type="Pfam" id="PF00675"/>
    </source>
</evidence>
<proteinExistence type="predicted"/>
<dbReference type="InterPro" id="IPR011249">
    <property type="entry name" value="Metalloenz_LuxS/M16"/>
</dbReference>
<dbReference type="Gene3D" id="3.30.830.10">
    <property type="entry name" value="Metalloenzyme, LuxS/M16 peptidase-like"/>
    <property type="match status" value="2"/>
</dbReference>
<dbReference type="Pfam" id="PF00675">
    <property type="entry name" value="Peptidase_M16"/>
    <property type="match status" value="1"/>
</dbReference>